<name>A0A6M8JAQ3_9ACTN</name>
<organism evidence="3 4">
    <name type="scientific">Berryella wangjianweii</name>
    <dbReference type="NCBI Taxonomy" id="2734634"/>
    <lineage>
        <taxon>Bacteria</taxon>
        <taxon>Bacillati</taxon>
        <taxon>Actinomycetota</taxon>
        <taxon>Coriobacteriia</taxon>
        <taxon>Eggerthellales</taxon>
        <taxon>Eggerthellaceae</taxon>
        <taxon>Berryella</taxon>
    </lineage>
</organism>
<proteinExistence type="predicted"/>
<dbReference type="SUPFAM" id="SSF56059">
    <property type="entry name" value="Glutathione synthetase ATP-binding domain-like"/>
    <property type="match status" value="1"/>
</dbReference>
<dbReference type="GO" id="GO:0005524">
    <property type="term" value="F:ATP binding"/>
    <property type="evidence" value="ECO:0007669"/>
    <property type="project" value="UniProtKB-UniRule"/>
</dbReference>
<evidence type="ECO:0000259" key="2">
    <source>
        <dbReference type="PROSITE" id="PS50975"/>
    </source>
</evidence>
<dbReference type="AlphaFoldDB" id="A0A6M8JAQ3"/>
<evidence type="ECO:0000313" key="3">
    <source>
        <dbReference type="EMBL" id="QKF07912.1"/>
    </source>
</evidence>
<reference evidence="4" key="1">
    <citation type="submission" date="2020-05" db="EMBL/GenBank/DDBJ databases">
        <title>Novel species in genus Nocardioides.</title>
        <authorList>
            <person name="Zhang G."/>
        </authorList>
    </citation>
    <scope>NUCLEOTIDE SEQUENCE [LARGE SCALE GENOMIC DNA]</scope>
    <source>
        <strain evidence="4">zg-1050</strain>
    </source>
</reference>
<dbReference type="EMBL" id="CP053716">
    <property type="protein sequence ID" value="QKF07912.1"/>
    <property type="molecule type" value="Genomic_DNA"/>
</dbReference>
<keyword evidence="4" id="KW-1185">Reference proteome</keyword>
<dbReference type="GO" id="GO:0046872">
    <property type="term" value="F:metal ion binding"/>
    <property type="evidence" value="ECO:0007669"/>
    <property type="project" value="InterPro"/>
</dbReference>
<dbReference type="Gene3D" id="3.30.470.20">
    <property type="entry name" value="ATP-grasp fold, B domain"/>
    <property type="match status" value="1"/>
</dbReference>
<feature type="domain" description="ATP-grasp" evidence="2">
    <location>
        <begin position="142"/>
        <end position="342"/>
    </location>
</feature>
<dbReference type="Pfam" id="PF02786">
    <property type="entry name" value="CPSase_L_D2"/>
    <property type="match status" value="1"/>
</dbReference>
<keyword evidence="1" id="KW-0547">Nucleotide-binding</keyword>
<gene>
    <name evidence="3" type="ORF">HLV38_07230</name>
</gene>
<keyword evidence="3" id="KW-0436">Ligase</keyword>
<evidence type="ECO:0000256" key="1">
    <source>
        <dbReference type="PROSITE-ProRule" id="PRU00409"/>
    </source>
</evidence>
<dbReference type="PROSITE" id="PS50975">
    <property type="entry name" value="ATP_GRASP"/>
    <property type="match status" value="1"/>
</dbReference>
<dbReference type="KEGG" id="bwa:HLV38_07230"/>
<sequence length="430" mass="48839">MSTEDGLSLRQNDIAARLTCVVVGGDILAYSYVRELHRAFGIARVIVLASRDIKMLSSSRFTDYRIIEGVTTAAEVLYPALEQIALNERAGDPARRLLVLGCDDVHARLLSAGKQRLQRAGFAVPYIDFQLLDEITQKRRFYELCEELGIPYPQTWYFDCANGPDTLPVHEFSYPLIAKPSNSALFQDATVARKRKIYEIDTPDELQQVWHDIRASDYGAELVIQDFIPGGDEAIRTLTTFSDAQGNLRVVSGGVVCLQDHDPTALGNPLAIMGQREQAIIDAAAAFLKRVGYRGMANFDIKYDERDGTFRFFEVNTRCGRNTYYMSLGGVNFAELIVREFVLNEPIEYREAYEPFLYCCVPPYVLRRSVADRQLLQRALECRAVTHEPYPLAYAPDSTAHALWSWAMYLNQIRKFKRFHWDTGGKQLKE</sequence>
<dbReference type="InterPro" id="IPR011761">
    <property type="entry name" value="ATP-grasp"/>
</dbReference>
<dbReference type="GO" id="GO:0016874">
    <property type="term" value="F:ligase activity"/>
    <property type="evidence" value="ECO:0007669"/>
    <property type="project" value="UniProtKB-KW"/>
</dbReference>
<protein>
    <submittedName>
        <fullName evidence="3">Carboxylate--amine ligase</fullName>
    </submittedName>
</protein>
<keyword evidence="1" id="KW-0067">ATP-binding</keyword>
<dbReference type="InterPro" id="IPR005479">
    <property type="entry name" value="CPAse_ATP-bd"/>
</dbReference>
<evidence type="ECO:0000313" key="4">
    <source>
        <dbReference type="Proteomes" id="UP000503297"/>
    </source>
</evidence>
<accession>A0A6M8JAQ3</accession>
<dbReference type="RefSeq" id="WP_173165411.1">
    <property type="nucleotide sequence ID" value="NZ_CP053716.1"/>
</dbReference>
<dbReference type="Proteomes" id="UP000503297">
    <property type="component" value="Chromosome"/>
</dbReference>